<dbReference type="Pfam" id="PF04500">
    <property type="entry name" value="FLYWCH"/>
    <property type="match status" value="1"/>
</dbReference>
<evidence type="ECO:0000256" key="1">
    <source>
        <dbReference type="ARBA" id="ARBA00004613"/>
    </source>
</evidence>
<dbReference type="GO" id="GO:0004252">
    <property type="term" value="F:serine-type endopeptidase activity"/>
    <property type="evidence" value="ECO:0007669"/>
    <property type="project" value="InterPro"/>
</dbReference>
<comment type="subcellular location">
    <subcellularLocation>
        <location evidence="1">Secreted</location>
    </subcellularLocation>
</comment>
<dbReference type="InterPro" id="IPR007588">
    <property type="entry name" value="Znf_FLYWCH"/>
</dbReference>
<dbReference type="AlphaFoldDB" id="A0AAV8VZQ2"/>
<evidence type="ECO:0000259" key="9">
    <source>
        <dbReference type="PROSITE" id="PS50240"/>
    </source>
</evidence>
<name>A0AAV8VZQ2_9CUCU</name>
<dbReference type="CDD" id="cd00190">
    <property type="entry name" value="Tryp_SPc"/>
    <property type="match status" value="1"/>
</dbReference>
<reference evidence="10 11" key="1">
    <citation type="journal article" date="2023" name="Insect Mol. Biol.">
        <title>Genome sequencing provides insights into the evolution of gene families encoding plant cell wall-degrading enzymes in longhorned beetles.</title>
        <authorList>
            <person name="Shin N.R."/>
            <person name="Okamura Y."/>
            <person name="Kirsch R."/>
            <person name="Pauchet Y."/>
        </authorList>
    </citation>
    <scope>NUCLEOTIDE SEQUENCE [LARGE SCALE GENOMIC DNA]</scope>
    <source>
        <strain evidence="10">EAD_L_NR</strain>
    </source>
</reference>
<protein>
    <recommendedName>
        <fullName evidence="7">Phenoloxidase-activating factor 2</fullName>
    </recommendedName>
    <alternativeName>
        <fullName evidence="8">Prophenoloxidase-activating factor II</fullName>
    </alternativeName>
</protein>
<dbReference type="EMBL" id="JANEYG010000018">
    <property type="protein sequence ID" value="KAJ8919372.1"/>
    <property type="molecule type" value="Genomic_DNA"/>
</dbReference>
<keyword evidence="3" id="KW-0479">Metal-binding</keyword>
<evidence type="ECO:0000256" key="3">
    <source>
        <dbReference type="ARBA" id="ARBA00022723"/>
    </source>
</evidence>
<dbReference type="Proteomes" id="UP001159042">
    <property type="component" value="Unassembled WGS sequence"/>
</dbReference>
<dbReference type="GO" id="GO:0008270">
    <property type="term" value="F:zinc ion binding"/>
    <property type="evidence" value="ECO:0007669"/>
    <property type="project" value="UniProtKB-KW"/>
</dbReference>
<keyword evidence="5" id="KW-0862">Zinc</keyword>
<keyword evidence="6" id="KW-1015">Disulfide bond</keyword>
<evidence type="ECO:0000256" key="6">
    <source>
        <dbReference type="ARBA" id="ARBA00023157"/>
    </source>
</evidence>
<feature type="domain" description="Peptidase S1" evidence="9">
    <location>
        <begin position="171"/>
        <end position="416"/>
    </location>
</feature>
<evidence type="ECO:0000313" key="11">
    <source>
        <dbReference type="Proteomes" id="UP001159042"/>
    </source>
</evidence>
<dbReference type="InterPro" id="IPR043504">
    <property type="entry name" value="Peptidase_S1_PA_chymotrypsin"/>
</dbReference>
<gene>
    <name evidence="10" type="ORF">NQ315_016465</name>
</gene>
<dbReference type="PANTHER" id="PTHR24258:SF129">
    <property type="entry name" value="LP15124P-RELATED"/>
    <property type="match status" value="1"/>
</dbReference>
<dbReference type="InterPro" id="IPR001314">
    <property type="entry name" value="Peptidase_S1A"/>
</dbReference>
<dbReference type="Gene3D" id="2.40.10.10">
    <property type="entry name" value="Trypsin-like serine proteases"/>
    <property type="match status" value="2"/>
</dbReference>
<keyword evidence="4" id="KW-0863">Zinc-finger</keyword>
<keyword evidence="11" id="KW-1185">Reference proteome</keyword>
<keyword evidence="2" id="KW-0964">Secreted</keyword>
<evidence type="ECO:0000256" key="5">
    <source>
        <dbReference type="ARBA" id="ARBA00022833"/>
    </source>
</evidence>
<dbReference type="SMART" id="SM00020">
    <property type="entry name" value="Tryp_SPc"/>
    <property type="match status" value="1"/>
</dbReference>
<dbReference type="InterPro" id="IPR009003">
    <property type="entry name" value="Peptidase_S1_PA"/>
</dbReference>
<proteinExistence type="predicted"/>
<evidence type="ECO:0000256" key="8">
    <source>
        <dbReference type="ARBA" id="ARBA00076468"/>
    </source>
</evidence>
<dbReference type="PRINTS" id="PR00722">
    <property type="entry name" value="CHYMOTRYPSIN"/>
</dbReference>
<evidence type="ECO:0000256" key="7">
    <source>
        <dbReference type="ARBA" id="ARBA00068096"/>
    </source>
</evidence>
<organism evidence="10 11">
    <name type="scientific">Exocentrus adspersus</name>
    <dbReference type="NCBI Taxonomy" id="1586481"/>
    <lineage>
        <taxon>Eukaryota</taxon>
        <taxon>Metazoa</taxon>
        <taxon>Ecdysozoa</taxon>
        <taxon>Arthropoda</taxon>
        <taxon>Hexapoda</taxon>
        <taxon>Insecta</taxon>
        <taxon>Pterygota</taxon>
        <taxon>Neoptera</taxon>
        <taxon>Endopterygota</taxon>
        <taxon>Coleoptera</taxon>
        <taxon>Polyphaga</taxon>
        <taxon>Cucujiformia</taxon>
        <taxon>Chrysomeloidea</taxon>
        <taxon>Cerambycidae</taxon>
        <taxon>Lamiinae</taxon>
        <taxon>Acanthocinini</taxon>
        <taxon>Exocentrus</taxon>
    </lineage>
</organism>
<comment type="caution">
    <text evidence="10">The sequence shown here is derived from an EMBL/GenBank/DDBJ whole genome shotgun (WGS) entry which is preliminary data.</text>
</comment>
<dbReference type="FunFam" id="2.40.10.10:FF:000038">
    <property type="entry name" value="Serine protease"/>
    <property type="match status" value="1"/>
</dbReference>
<sequence length="427" mass="48340">MKSQRGKPLLVVNNFKFKEHNRRLASGETKWRCVKDKCCAYVKTLGESSDRMITSLNENHTHEPEQENKLQRQILTYSSKRKAESDITEKPAKIIRTELKTQNAAMDCKEDNSGIVDDTTDIIDYRFPGDNGCTGDYDVCCPNECGRRRKTSFHTYQKLHLYDHKLFNARIFGENNEAQFAEFPWMLGILENNVYRCGASLIHPQVALTAAHCVSGNNISNGGLMVRAGEWDWMNTTEPFMHQNRLVKEIILHPLYHPLPSLMNDIALLVLDYPFQLAENVDLTCLPSRNSKFDDTTCIATGWGKNSDRKGHYQSKLKKVELPTVPNDRCLKSLQDARLGSKFRLHESFVCAGGEVYKDTCRGDGGGPLFCPIQGRPGRYQQVGIVSWGLTCGMAATPGVYVNVGLFVEWIDGVMEFLKLDSSVYKY</sequence>
<dbReference type="InterPro" id="IPR001254">
    <property type="entry name" value="Trypsin_dom"/>
</dbReference>
<evidence type="ECO:0000256" key="2">
    <source>
        <dbReference type="ARBA" id="ARBA00022525"/>
    </source>
</evidence>
<dbReference type="PROSITE" id="PS00134">
    <property type="entry name" value="TRYPSIN_HIS"/>
    <property type="match status" value="1"/>
</dbReference>
<evidence type="ECO:0000256" key="4">
    <source>
        <dbReference type="ARBA" id="ARBA00022771"/>
    </source>
</evidence>
<dbReference type="PANTHER" id="PTHR24258">
    <property type="entry name" value="SERINE PROTEASE-RELATED"/>
    <property type="match status" value="1"/>
</dbReference>
<dbReference type="Gene3D" id="2.20.25.240">
    <property type="match status" value="1"/>
</dbReference>
<dbReference type="InterPro" id="IPR018114">
    <property type="entry name" value="TRYPSIN_HIS"/>
</dbReference>
<accession>A0AAV8VZQ2</accession>
<evidence type="ECO:0000313" key="10">
    <source>
        <dbReference type="EMBL" id="KAJ8919372.1"/>
    </source>
</evidence>
<dbReference type="Pfam" id="PF00089">
    <property type="entry name" value="Trypsin"/>
    <property type="match status" value="1"/>
</dbReference>
<dbReference type="SUPFAM" id="SSF50494">
    <property type="entry name" value="Trypsin-like serine proteases"/>
    <property type="match status" value="1"/>
</dbReference>
<dbReference type="GO" id="GO:0006508">
    <property type="term" value="P:proteolysis"/>
    <property type="evidence" value="ECO:0007669"/>
    <property type="project" value="InterPro"/>
</dbReference>
<dbReference type="PROSITE" id="PS50240">
    <property type="entry name" value="TRYPSIN_DOM"/>
    <property type="match status" value="1"/>
</dbReference>
<dbReference type="GO" id="GO:0005576">
    <property type="term" value="C:extracellular region"/>
    <property type="evidence" value="ECO:0007669"/>
    <property type="project" value="UniProtKB-SubCell"/>
</dbReference>